<protein>
    <submittedName>
        <fullName evidence="2">SMI1/KNR4 family protein</fullName>
    </submittedName>
</protein>
<name>A0A220MAX0_9BACL</name>
<gene>
    <name evidence="2" type="ORF">BP422_00395</name>
</gene>
<dbReference type="SMART" id="SM00860">
    <property type="entry name" value="SMI1_KNR4"/>
    <property type="match status" value="1"/>
</dbReference>
<dbReference type="Proteomes" id="UP000197781">
    <property type="component" value="Chromosome"/>
</dbReference>
<dbReference type="InterPro" id="IPR018958">
    <property type="entry name" value="Knr4/Smi1-like_dom"/>
</dbReference>
<dbReference type="SUPFAM" id="SSF160631">
    <property type="entry name" value="SMI1/KNR4-like"/>
    <property type="match status" value="1"/>
</dbReference>
<dbReference type="InterPro" id="IPR037883">
    <property type="entry name" value="Knr4/Smi1-like_sf"/>
</dbReference>
<dbReference type="KEGG" id="bfm:BP422_00395"/>
<accession>A0A220MAX0</accession>
<dbReference type="Pfam" id="PF09346">
    <property type="entry name" value="SMI1_KNR4"/>
    <property type="match status" value="1"/>
</dbReference>
<dbReference type="RefSeq" id="WP_088906076.1">
    <property type="nucleotide sequence ID" value="NZ_CP018145.1"/>
</dbReference>
<dbReference type="EMBL" id="CP018145">
    <property type="protein sequence ID" value="ASJ52141.1"/>
    <property type="molecule type" value="Genomic_DNA"/>
</dbReference>
<dbReference type="Gene3D" id="3.40.1580.10">
    <property type="entry name" value="SMI1/KNR4-like"/>
    <property type="match status" value="1"/>
</dbReference>
<evidence type="ECO:0000313" key="3">
    <source>
        <dbReference type="Proteomes" id="UP000197781"/>
    </source>
</evidence>
<evidence type="ECO:0000313" key="2">
    <source>
        <dbReference type="EMBL" id="ASJ52141.1"/>
    </source>
</evidence>
<organism evidence="2 3">
    <name type="scientific">Brevibacillus formosus</name>
    <dbReference type="NCBI Taxonomy" id="54913"/>
    <lineage>
        <taxon>Bacteria</taxon>
        <taxon>Bacillati</taxon>
        <taxon>Bacillota</taxon>
        <taxon>Bacilli</taxon>
        <taxon>Bacillales</taxon>
        <taxon>Paenibacillaceae</taxon>
        <taxon>Brevibacillus</taxon>
    </lineage>
</organism>
<evidence type="ECO:0000259" key="1">
    <source>
        <dbReference type="SMART" id="SM00860"/>
    </source>
</evidence>
<proteinExistence type="predicted"/>
<reference evidence="2 3" key="1">
    <citation type="submission" date="2016-11" db="EMBL/GenBank/DDBJ databases">
        <authorList>
            <person name="Jaros S."/>
            <person name="Januszkiewicz K."/>
            <person name="Wedrychowicz H."/>
        </authorList>
    </citation>
    <scope>NUCLEOTIDE SEQUENCE [LARGE SCALE GENOMIC DNA]</scope>
    <source>
        <strain evidence="2 3">NF2</strain>
    </source>
</reference>
<feature type="domain" description="Knr4/Smi1-like" evidence="1">
    <location>
        <begin position="10"/>
        <end position="142"/>
    </location>
</feature>
<sequence length="149" mass="17232">MAKVTSSNENLSLEQIEQFEARNNLKLPEKYKSFLLQWNGGYTEPSLFRISEEQGASVVNVLNGIGDMYDNLDKVIDIYEYRLPEGFIPIGDDPGGNVICLGTKEPYNETIYFWDHEEEPEDSEDMSNMYFLANDIFEFLDNLYEDAEE</sequence>
<dbReference type="AlphaFoldDB" id="A0A220MAX0"/>